<evidence type="ECO:0008006" key="6">
    <source>
        <dbReference type="Google" id="ProtNLM"/>
    </source>
</evidence>
<evidence type="ECO:0000256" key="2">
    <source>
        <dbReference type="ARBA" id="ARBA00061659"/>
    </source>
</evidence>
<dbReference type="EMBL" id="JAGGNH010000003">
    <property type="protein sequence ID" value="KAJ0976827.1"/>
    <property type="molecule type" value="Genomic_DNA"/>
</dbReference>
<dbReference type="Pfam" id="PF20431">
    <property type="entry name" value="E_motif"/>
    <property type="match status" value="1"/>
</dbReference>
<dbReference type="OrthoDB" id="185373at2759"/>
<dbReference type="GO" id="GO:0009451">
    <property type="term" value="P:RNA modification"/>
    <property type="evidence" value="ECO:0007669"/>
    <property type="project" value="InterPro"/>
</dbReference>
<dbReference type="InterPro" id="IPR046960">
    <property type="entry name" value="PPR_At4g14850-like_plant"/>
</dbReference>
<accession>A0A9D5CQT7</accession>
<proteinExistence type="inferred from homology"/>
<evidence type="ECO:0000256" key="3">
    <source>
        <dbReference type="PROSITE-ProRule" id="PRU00708"/>
    </source>
</evidence>
<dbReference type="InterPro" id="IPR011990">
    <property type="entry name" value="TPR-like_helical_dom_sf"/>
</dbReference>
<feature type="repeat" description="PPR" evidence="3">
    <location>
        <begin position="485"/>
        <end position="519"/>
    </location>
</feature>
<evidence type="ECO:0000313" key="4">
    <source>
        <dbReference type="EMBL" id="KAJ0976827.1"/>
    </source>
</evidence>
<evidence type="ECO:0000256" key="1">
    <source>
        <dbReference type="ARBA" id="ARBA00022737"/>
    </source>
</evidence>
<dbReference type="InterPro" id="IPR046848">
    <property type="entry name" value="E_motif"/>
</dbReference>
<keyword evidence="1" id="KW-0677">Repeat</keyword>
<dbReference type="PROSITE" id="PS51375">
    <property type="entry name" value="PPR"/>
    <property type="match status" value="8"/>
</dbReference>
<feature type="repeat" description="PPR" evidence="3">
    <location>
        <begin position="381"/>
        <end position="415"/>
    </location>
</feature>
<reference evidence="4" key="1">
    <citation type="submission" date="2021-03" db="EMBL/GenBank/DDBJ databases">
        <authorList>
            <person name="Li Z."/>
            <person name="Yang C."/>
        </authorList>
    </citation>
    <scope>NUCLEOTIDE SEQUENCE</scope>
    <source>
        <strain evidence="4">Dzin_1.0</strain>
        <tissue evidence="4">Leaf</tissue>
    </source>
</reference>
<dbReference type="GO" id="GO:0003723">
    <property type="term" value="F:RNA binding"/>
    <property type="evidence" value="ECO:0007669"/>
    <property type="project" value="InterPro"/>
</dbReference>
<dbReference type="Pfam" id="PF13041">
    <property type="entry name" value="PPR_2"/>
    <property type="match status" value="2"/>
</dbReference>
<sequence length="581" mass="64758">MACKAINTNIIEHYISQIEKCIAMKDVNFGKLIHGRLLKSALTLHTLLANRLVDMYSKCGSLNHAQELFDEMPQKNHQSWNTLLGGLSRAGHLQSARQLFEEMPDRNLVSFNTMISSLAHAGHYEEALSLFRQLRTDCIVDAKMDRFTVVAVSMACAGLEDLRAMRQLHAAVIISGLEMNLIMSNVMVDAYGKCGDAEASCSLFDRMESRDVVSWTSLIGAYARANQLEKSCQVFDRMPVRNAVSWTALISGHEQNGHEEAALEFFQKMMEERLEPTPFTLVSLLSACARLGLIGRGAELHGYILRKRIGMNPYNLFIHNALIDLYAKCGDMRSATKVFDEMPERDFISWNSMVTGFAQNGLGDQSLNVFRRMIDEGVKPNNVTFLAVLSACSHAGLVSEGRRVLGMMEEYNVVPRPEHYAAFIDALGRKRRLGEAMEFIESLRGGGGMDGVGAWGALLGACQVHGDMELGKKAAESLFVLEPDNGVRYITLSNIYSAAGRWDDARKLRVLMKGKGLKKDPGFSWIEIRSIKHVFVAEDKSHCAMEEIYGMLGLLVDQMKEEKKQQTLCSVISSNSLWGFV</sequence>
<dbReference type="FunFam" id="1.25.40.10:FF:000280">
    <property type="entry name" value="Pentatricopeptide repeat-containing protein"/>
    <property type="match status" value="1"/>
</dbReference>
<gene>
    <name evidence="4" type="ORF">J5N97_012301</name>
</gene>
<feature type="repeat" description="PPR" evidence="3">
    <location>
        <begin position="346"/>
        <end position="380"/>
    </location>
</feature>
<feature type="repeat" description="PPR" evidence="3">
    <location>
        <begin position="211"/>
        <end position="241"/>
    </location>
</feature>
<dbReference type="AlphaFoldDB" id="A0A9D5CQT7"/>
<dbReference type="PANTHER" id="PTHR47926">
    <property type="entry name" value="PENTATRICOPEPTIDE REPEAT-CONTAINING PROTEIN"/>
    <property type="match status" value="1"/>
</dbReference>
<feature type="repeat" description="PPR" evidence="3">
    <location>
        <begin position="242"/>
        <end position="276"/>
    </location>
</feature>
<dbReference type="NCBIfam" id="TIGR00756">
    <property type="entry name" value="PPR"/>
    <property type="match status" value="8"/>
</dbReference>
<dbReference type="Gene3D" id="1.25.40.10">
    <property type="entry name" value="Tetratricopeptide repeat domain"/>
    <property type="match status" value="4"/>
</dbReference>
<feature type="repeat" description="PPR" evidence="3">
    <location>
        <begin position="76"/>
        <end position="110"/>
    </location>
</feature>
<dbReference type="FunFam" id="1.25.40.10:FF:000031">
    <property type="entry name" value="Pentatricopeptide repeat-containing protein mitochondrial"/>
    <property type="match status" value="1"/>
</dbReference>
<dbReference type="InterPro" id="IPR002885">
    <property type="entry name" value="PPR_rpt"/>
</dbReference>
<name>A0A9D5CQT7_9LILI</name>
<dbReference type="FunFam" id="1.25.40.10:FF:000442">
    <property type="entry name" value="Pentatricopeptide repeat-containing protein At3g49710"/>
    <property type="match status" value="2"/>
</dbReference>
<comment type="caution">
    <text evidence="4">The sequence shown here is derived from an EMBL/GenBank/DDBJ whole genome shotgun (WGS) entry which is preliminary data.</text>
</comment>
<protein>
    <recommendedName>
        <fullName evidence="6">Chlororespiratory reduction 2</fullName>
    </recommendedName>
</protein>
<evidence type="ECO:0000313" key="5">
    <source>
        <dbReference type="Proteomes" id="UP001085076"/>
    </source>
</evidence>
<comment type="similarity">
    <text evidence="2">Belongs to the PPR family. PCMP-E subfamily.</text>
</comment>
<feature type="repeat" description="PPR" evidence="3">
    <location>
        <begin position="315"/>
        <end position="345"/>
    </location>
</feature>
<reference evidence="4" key="2">
    <citation type="journal article" date="2022" name="Hortic Res">
        <title>The genome of Dioscorea zingiberensis sheds light on the biosynthesis, origin and evolution of the medicinally important diosgenin saponins.</title>
        <authorList>
            <person name="Li Y."/>
            <person name="Tan C."/>
            <person name="Li Z."/>
            <person name="Guo J."/>
            <person name="Li S."/>
            <person name="Chen X."/>
            <person name="Wang C."/>
            <person name="Dai X."/>
            <person name="Yang H."/>
            <person name="Song W."/>
            <person name="Hou L."/>
            <person name="Xu J."/>
            <person name="Tong Z."/>
            <person name="Xu A."/>
            <person name="Yuan X."/>
            <person name="Wang W."/>
            <person name="Yang Q."/>
            <person name="Chen L."/>
            <person name="Sun Z."/>
            <person name="Wang K."/>
            <person name="Pan B."/>
            <person name="Chen J."/>
            <person name="Bao Y."/>
            <person name="Liu F."/>
            <person name="Qi X."/>
            <person name="Gang D.R."/>
            <person name="Wen J."/>
            <person name="Li J."/>
        </authorList>
    </citation>
    <scope>NUCLEOTIDE SEQUENCE</scope>
    <source>
        <strain evidence="4">Dzin_1.0</strain>
    </source>
</reference>
<dbReference type="PANTHER" id="PTHR47926:SF346">
    <property type="entry name" value="PENTATRICOPEPTIDE REPEAT-CONTAINING PROTEIN"/>
    <property type="match status" value="1"/>
</dbReference>
<dbReference type="SUPFAM" id="SSF48452">
    <property type="entry name" value="TPR-like"/>
    <property type="match status" value="2"/>
</dbReference>
<dbReference type="Proteomes" id="UP001085076">
    <property type="component" value="Miscellaneous, Linkage group lg03"/>
</dbReference>
<keyword evidence="5" id="KW-1185">Reference proteome</keyword>
<organism evidence="4 5">
    <name type="scientific">Dioscorea zingiberensis</name>
    <dbReference type="NCBI Taxonomy" id="325984"/>
    <lineage>
        <taxon>Eukaryota</taxon>
        <taxon>Viridiplantae</taxon>
        <taxon>Streptophyta</taxon>
        <taxon>Embryophyta</taxon>
        <taxon>Tracheophyta</taxon>
        <taxon>Spermatophyta</taxon>
        <taxon>Magnoliopsida</taxon>
        <taxon>Liliopsida</taxon>
        <taxon>Dioscoreales</taxon>
        <taxon>Dioscoreaceae</taxon>
        <taxon>Dioscorea</taxon>
    </lineage>
</organism>
<feature type="repeat" description="PPR" evidence="3">
    <location>
        <begin position="180"/>
        <end position="210"/>
    </location>
</feature>
<dbReference type="Pfam" id="PF01535">
    <property type="entry name" value="PPR"/>
    <property type="match status" value="5"/>
</dbReference>